<dbReference type="PROSITE" id="PS51257">
    <property type="entry name" value="PROKAR_LIPOPROTEIN"/>
    <property type="match status" value="1"/>
</dbReference>
<dbReference type="RefSeq" id="WP_150420128.1">
    <property type="nucleotide sequence ID" value="NZ_VYRZ01000003.1"/>
</dbReference>
<feature type="signal peptide" evidence="1">
    <location>
        <begin position="1"/>
        <end position="25"/>
    </location>
</feature>
<organism evidence="2 3">
    <name type="scientific">Microbacterium radiodurans</name>
    <dbReference type="NCBI Taxonomy" id="661398"/>
    <lineage>
        <taxon>Bacteria</taxon>
        <taxon>Bacillati</taxon>
        <taxon>Actinomycetota</taxon>
        <taxon>Actinomycetes</taxon>
        <taxon>Micrococcales</taxon>
        <taxon>Microbacteriaceae</taxon>
        <taxon>Microbacterium</taxon>
    </lineage>
</organism>
<reference evidence="3" key="1">
    <citation type="submission" date="2019-09" db="EMBL/GenBank/DDBJ databases">
        <title>Mumia zhuanghuii sp. nov. isolated from the intestinal contents of plateau pika (Ochotona curzoniae) in the Qinghai-Tibet plateau of China.</title>
        <authorList>
            <person name="Tian Z."/>
        </authorList>
    </citation>
    <scope>NUCLEOTIDE SEQUENCE [LARGE SCALE GENOMIC DNA]</scope>
    <source>
        <strain evidence="3">DSM 25564</strain>
    </source>
</reference>
<protein>
    <recommendedName>
        <fullName evidence="4">TPM domain-containing protein</fullName>
    </recommendedName>
</protein>
<name>A0A5J5IPQ7_9MICO</name>
<comment type="caution">
    <text evidence="2">The sequence shown here is derived from an EMBL/GenBank/DDBJ whole genome shotgun (WGS) entry which is preliminary data.</text>
</comment>
<evidence type="ECO:0000313" key="2">
    <source>
        <dbReference type="EMBL" id="KAA9085406.1"/>
    </source>
</evidence>
<sequence length="165" mass="16921">MPPTRPIATMTLLAAVLGAGLSGCAATDPQPPTITEPAESAAATEFGDLAAAVIAAVPRITDVTDPARSQNGLGERLQLTLLVDRPDPLDAEELDAAVEAIWRTLPWEPNAIALVAGVGTEGDAEPVDLRTAAAELAPMGHTDAGQGGVSFVDMAERYGAWTAPE</sequence>
<evidence type="ECO:0000313" key="3">
    <source>
        <dbReference type="Proteomes" id="UP000327039"/>
    </source>
</evidence>
<dbReference type="Proteomes" id="UP000327039">
    <property type="component" value="Unassembled WGS sequence"/>
</dbReference>
<accession>A0A5J5IPQ7</accession>
<evidence type="ECO:0008006" key="4">
    <source>
        <dbReference type="Google" id="ProtNLM"/>
    </source>
</evidence>
<dbReference type="EMBL" id="VYRZ01000003">
    <property type="protein sequence ID" value="KAA9085406.1"/>
    <property type="molecule type" value="Genomic_DNA"/>
</dbReference>
<keyword evidence="3" id="KW-1185">Reference proteome</keyword>
<evidence type="ECO:0000256" key="1">
    <source>
        <dbReference type="SAM" id="SignalP"/>
    </source>
</evidence>
<keyword evidence="1" id="KW-0732">Signal</keyword>
<feature type="chain" id="PRO_5023879071" description="TPM domain-containing protein" evidence="1">
    <location>
        <begin position="26"/>
        <end position="165"/>
    </location>
</feature>
<gene>
    <name evidence="2" type="ORF">F6B42_13145</name>
</gene>
<dbReference type="AlphaFoldDB" id="A0A5J5IPQ7"/>
<dbReference type="OrthoDB" id="5074556at2"/>
<proteinExistence type="predicted"/>